<dbReference type="EMBL" id="ACGO02000001">
    <property type="protein sequence ID" value="EFJ70593.1"/>
    <property type="molecule type" value="Genomic_DNA"/>
</dbReference>
<organism evidence="1 2">
    <name type="scientific">Lactobacillus paragasseri JV-V03</name>
    <dbReference type="NCBI Taxonomy" id="525326"/>
    <lineage>
        <taxon>Bacteria</taxon>
        <taxon>Bacillati</taxon>
        <taxon>Bacillota</taxon>
        <taxon>Bacilli</taxon>
        <taxon>Lactobacillales</taxon>
        <taxon>Lactobacillaceae</taxon>
        <taxon>Lactobacillus</taxon>
    </lineage>
</organism>
<name>A0AA87DMZ7_9LACO</name>
<gene>
    <name evidence="1" type="ORF">HMPREF0514_11037</name>
</gene>
<sequence>MLLNLDINKPWFNNVFLLSKSPELTKNRLLSQTLLIVLFAKPVNAQEV</sequence>
<proteinExistence type="predicted"/>
<evidence type="ECO:0000313" key="1">
    <source>
        <dbReference type="EMBL" id="EFJ70593.1"/>
    </source>
</evidence>
<comment type="caution">
    <text evidence="1">The sequence shown here is derived from an EMBL/GenBank/DDBJ whole genome shotgun (WGS) entry which is preliminary data.</text>
</comment>
<evidence type="ECO:0000313" key="2">
    <source>
        <dbReference type="Proteomes" id="UP000003672"/>
    </source>
</evidence>
<accession>A0AA87DMZ7</accession>
<protein>
    <submittedName>
        <fullName evidence="1">Uncharacterized protein</fullName>
    </submittedName>
</protein>
<dbReference type="Proteomes" id="UP000003672">
    <property type="component" value="Unassembled WGS sequence"/>
</dbReference>
<reference evidence="1 2" key="1">
    <citation type="submission" date="2010-06" db="EMBL/GenBank/DDBJ databases">
        <authorList>
            <person name="Muzny D."/>
            <person name="Qin X."/>
            <person name="Buhay C."/>
            <person name="Dugan-Rocha S."/>
            <person name="Ding Y."/>
            <person name="Chen G."/>
            <person name="Hawes A."/>
            <person name="Holder M."/>
            <person name="Jhangiani S."/>
            <person name="Johnson A."/>
            <person name="Khan Z."/>
            <person name="Li Z."/>
            <person name="Liu W."/>
            <person name="Liu X."/>
            <person name="Perez L."/>
            <person name="Shen H."/>
            <person name="Wang Q."/>
            <person name="Watt J."/>
            <person name="Xi L."/>
            <person name="Xin Y."/>
            <person name="Zhou J."/>
            <person name="Deng J."/>
            <person name="Jiang H."/>
            <person name="Liu Y."/>
            <person name="Qu J."/>
            <person name="Song X.-Z."/>
            <person name="Zhang L."/>
            <person name="Villasana D."/>
            <person name="Johnson A."/>
            <person name="Liu J."/>
            <person name="Liyanage D."/>
            <person name="Lorensuhewa L."/>
            <person name="Robinson T."/>
            <person name="Song A."/>
            <person name="Song B.-B."/>
            <person name="Dinh H."/>
            <person name="Thornton R."/>
            <person name="Coyle M."/>
            <person name="Francisco L."/>
            <person name="Jackson L."/>
            <person name="Javaid M."/>
            <person name="Korchina V."/>
            <person name="Kovar C."/>
            <person name="Mata R."/>
            <person name="Mathew T."/>
            <person name="Ngo R."/>
            <person name="Nguyen L."/>
            <person name="Nguyen N."/>
            <person name="Okwuonu G."/>
            <person name="Ongeri F."/>
            <person name="Pham C."/>
            <person name="Simmons D."/>
            <person name="Wilczek-Boney K."/>
            <person name="Hale W."/>
            <person name="Jakkamsetti A."/>
            <person name="Pham P."/>
            <person name="Ruth R."/>
            <person name="San Lucas F."/>
            <person name="Warren J."/>
            <person name="Zhang J."/>
            <person name="Zhao Z."/>
            <person name="Zhou C."/>
            <person name="Zhu D."/>
            <person name="Lee S."/>
            <person name="Bess C."/>
            <person name="Blankenburg K."/>
            <person name="Forbes L."/>
            <person name="Fu Q."/>
            <person name="Gubbala S."/>
            <person name="Hirani K."/>
            <person name="Jayaseelan J.C."/>
            <person name="Lara F."/>
            <person name="Munidasa M."/>
            <person name="Palculict T."/>
            <person name="Patil S."/>
            <person name="Pu L.-L."/>
            <person name="Saada N."/>
            <person name="Tang L."/>
            <person name="Weissenberger G."/>
            <person name="Zhu Y."/>
            <person name="Hemphill L."/>
            <person name="Shang Y."/>
            <person name="Youmans B."/>
            <person name="Ayvaz T."/>
            <person name="Ross M."/>
            <person name="Santibanez J."/>
            <person name="Aqrawi P."/>
            <person name="Gross S."/>
            <person name="Joshi V."/>
            <person name="Fowler G."/>
            <person name="Nazareth L."/>
            <person name="Reid J."/>
            <person name="Worley K."/>
            <person name="Petrosino J."/>
            <person name="Highlander S."/>
            <person name="Gibbs R."/>
        </authorList>
    </citation>
    <scope>NUCLEOTIDE SEQUENCE [LARGE SCALE GENOMIC DNA]</scope>
    <source>
        <strain evidence="1 2">JV-V03</strain>
    </source>
</reference>
<dbReference type="AlphaFoldDB" id="A0AA87DMZ7"/>